<comment type="catalytic activity">
    <reaction evidence="6">
        <text>(sulfur carrier)-H + L-cysteine = (sulfur carrier)-SH + L-alanine</text>
        <dbReference type="Rhea" id="RHEA:43892"/>
        <dbReference type="Rhea" id="RHEA-COMP:14737"/>
        <dbReference type="Rhea" id="RHEA-COMP:14739"/>
        <dbReference type="ChEBI" id="CHEBI:29917"/>
        <dbReference type="ChEBI" id="CHEBI:35235"/>
        <dbReference type="ChEBI" id="CHEBI:57972"/>
        <dbReference type="ChEBI" id="CHEBI:64428"/>
        <dbReference type="EC" id="2.8.1.7"/>
    </reaction>
</comment>
<comment type="caution">
    <text evidence="9">The sequence shown here is derived from an EMBL/GenBank/DDBJ whole genome shotgun (WGS) entry which is preliminary data.</text>
</comment>
<evidence type="ECO:0000256" key="5">
    <source>
        <dbReference type="ARBA" id="ARBA00022898"/>
    </source>
</evidence>
<dbReference type="GO" id="GO:0030170">
    <property type="term" value="F:pyridoxal phosphate binding"/>
    <property type="evidence" value="ECO:0007669"/>
    <property type="project" value="InterPro"/>
</dbReference>
<dbReference type="AlphaFoldDB" id="A0A8J7M2L0"/>
<dbReference type="InterPro" id="IPR010970">
    <property type="entry name" value="Cys_dSase_SufS"/>
</dbReference>
<dbReference type="Pfam" id="PF00266">
    <property type="entry name" value="Aminotran_5"/>
    <property type="match status" value="1"/>
</dbReference>
<keyword evidence="5" id="KW-0663">Pyridoxal phosphate</keyword>
<comment type="similarity">
    <text evidence="2">Belongs to the class-V pyridoxal-phosphate-dependent aminotransferase family. Csd subfamily.</text>
</comment>
<keyword evidence="10" id="KW-1185">Reference proteome</keyword>
<name>A0A8J7M2L0_9BACT</name>
<evidence type="ECO:0000313" key="9">
    <source>
        <dbReference type="EMBL" id="MBJ6727158.1"/>
    </source>
</evidence>
<dbReference type="EMBL" id="JAEMHM010000020">
    <property type="protein sequence ID" value="MBJ6727158.1"/>
    <property type="molecule type" value="Genomic_DNA"/>
</dbReference>
<organism evidence="9 10">
    <name type="scientific">Geomesophilobacter sediminis</name>
    <dbReference type="NCBI Taxonomy" id="2798584"/>
    <lineage>
        <taxon>Bacteria</taxon>
        <taxon>Pseudomonadati</taxon>
        <taxon>Thermodesulfobacteriota</taxon>
        <taxon>Desulfuromonadia</taxon>
        <taxon>Geobacterales</taxon>
        <taxon>Geobacteraceae</taxon>
        <taxon>Geomesophilobacter</taxon>
    </lineage>
</organism>
<dbReference type="InterPro" id="IPR015424">
    <property type="entry name" value="PyrdxlP-dep_Trfase"/>
</dbReference>
<feature type="domain" description="Aminotransferase class V" evidence="8">
    <location>
        <begin position="22"/>
        <end position="390"/>
    </location>
</feature>
<dbReference type="InterPro" id="IPR015421">
    <property type="entry name" value="PyrdxlP-dep_Trfase_major"/>
</dbReference>
<reference evidence="9" key="1">
    <citation type="submission" date="2020-12" db="EMBL/GenBank/DDBJ databases">
        <title>Geomonas sp. Red875, isolated from river sediment.</title>
        <authorList>
            <person name="Xu Z."/>
            <person name="Zhang Z."/>
            <person name="Masuda Y."/>
            <person name="Itoh H."/>
            <person name="Senoo K."/>
        </authorList>
    </citation>
    <scope>NUCLEOTIDE SEQUENCE</scope>
    <source>
        <strain evidence="9">Red875</strain>
    </source>
</reference>
<evidence type="ECO:0000256" key="6">
    <source>
        <dbReference type="ARBA" id="ARBA00050776"/>
    </source>
</evidence>
<dbReference type="Gene3D" id="3.90.1150.10">
    <property type="entry name" value="Aspartate Aminotransferase, domain 1"/>
    <property type="match status" value="1"/>
</dbReference>
<dbReference type="InterPro" id="IPR020578">
    <property type="entry name" value="Aminotrans_V_PyrdxlP_BS"/>
</dbReference>
<dbReference type="PANTHER" id="PTHR43586">
    <property type="entry name" value="CYSTEINE DESULFURASE"/>
    <property type="match status" value="1"/>
</dbReference>
<dbReference type="EC" id="2.8.1.7" evidence="3"/>
<dbReference type="GO" id="GO:0031071">
    <property type="term" value="F:cysteine desulfurase activity"/>
    <property type="evidence" value="ECO:0007669"/>
    <property type="project" value="UniProtKB-EC"/>
</dbReference>
<keyword evidence="4" id="KW-0808">Transferase</keyword>
<dbReference type="CDD" id="cd06453">
    <property type="entry name" value="SufS_like"/>
    <property type="match status" value="1"/>
</dbReference>
<dbReference type="Gene3D" id="3.40.640.10">
    <property type="entry name" value="Type I PLP-dependent aspartate aminotransferase-like (Major domain)"/>
    <property type="match status" value="1"/>
</dbReference>
<accession>A0A8J7M2L0</accession>
<evidence type="ECO:0000256" key="1">
    <source>
        <dbReference type="ARBA" id="ARBA00001933"/>
    </source>
</evidence>
<dbReference type="InterPro" id="IPR015422">
    <property type="entry name" value="PyrdxlP-dep_Trfase_small"/>
</dbReference>
<evidence type="ECO:0000256" key="3">
    <source>
        <dbReference type="ARBA" id="ARBA00012239"/>
    </source>
</evidence>
<evidence type="ECO:0000256" key="7">
    <source>
        <dbReference type="RuleBase" id="RU004504"/>
    </source>
</evidence>
<evidence type="ECO:0000256" key="2">
    <source>
        <dbReference type="ARBA" id="ARBA00010447"/>
    </source>
</evidence>
<evidence type="ECO:0000256" key="4">
    <source>
        <dbReference type="ARBA" id="ARBA00022679"/>
    </source>
</evidence>
<comment type="cofactor">
    <cofactor evidence="1 7">
        <name>pyridoxal 5'-phosphate</name>
        <dbReference type="ChEBI" id="CHEBI:597326"/>
    </cofactor>
</comment>
<dbReference type="SUPFAM" id="SSF53383">
    <property type="entry name" value="PLP-dependent transferases"/>
    <property type="match status" value="1"/>
</dbReference>
<sequence length="402" mass="44338">MDVEAVRRDFPILEKNGADGVIYLDNACQSLRPRAVIDAINGYYLTTSACSGRSMHRLAEEVSRQLDQTRAAVASFLNASRKEEIIFTRNTTEGINLVAHALDVGEKDVILVSDKEHNSNLLPWQLLTQRTGAALGIVSSLDDNSFDLAAFEKLLDDRVKLVCLGYTSNLDGVSIPAREIVKMTHDHGALVLFDAAQAAPHRRIEVKALDVDFVAFSGHKMLGPSGTGILFGKYPLLEQMRPFMVGGGTVSSSTYEGCEFLPPPEKFEAGLHDYGGIIGLGAAVAYLQRIGFDAIERQELLLNRYLTEALRESPRIRLIGPAAPELRGGIFSFHLPGIDPHRIALMLDQMAKVMVRSGQHCVHSWFNKHSIAGSVRASAYFYNTIEEAEVFVRCLRKIEKVL</sequence>
<evidence type="ECO:0000313" key="10">
    <source>
        <dbReference type="Proteomes" id="UP000636888"/>
    </source>
</evidence>
<dbReference type="GO" id="GO:0006534">
    <property type="term" value="P:cysteine metabolic process"/>
    <property type="evidence" value="ECO:0007669"/>
    <property type="project" value="InterPro"/>
</dbReference>
<dbReference type="InterPro" id="IPR000192">
    <property type="entry name" value="Aminotrans_V_dom"/>
</dbReference>
<dbReference type="Proteomes" id="UP000636888">
    <property type="component" value="Unassembled WGS sequence"/>
</dbReference>
<evidence type="ECO:0000259" key="8">
    <source>
        <dbReference type="Pfam" id="PF00266"/>
    </source>
</evidence>
<proteinExistence type="inferred from homology"/>
<dbReference type="PROSITE" id="PS00595">
    <property type="entry name" value="AA_TRANSFER_CLASS_5"/>
    <property type="match status" value="1"/>
</dbReference>
<gene>
    <name evidence="9" type="ORF">JFN93_20800</name>
</gene>
<protein>
    <recommendedName>
        <fullName evidence="3">cysteine desulfurase</fullName>
        <ecNumber evidence="3">2.8.1.7</ecNumber>
    </recommendedName>
</protein>
<dbReference type="RefSeq" id="WP_199386069.1">
    <property type="nucleotide sequence ID" value="NZ_JAEMHM010000020.1"/>
</dbReference>
<dbReference type="PANTHER" id="PTHR43586:SF8">
    <property type="entry name" value="CYSTEINE DESULFURASE 1, CHLOROPLASTIC"/>
    <property type="match status" value="1"/>
</dbReference>